<dbReference type="GO" id="GO:0004332">
    <property type="term" value="F:fructose-bisphosphate aldolase activity"/>
    <property type="evidence" value="ECO:0007669"/>
    <property type="project" value="InterPro"/>
</dbReference>
<dbReference type="Gene3D" id="3.20.20.70">
    <property type="entry name" value="Aldolase class I"/>
    <property type="match status" value="1"/>
</dbReference>
<keyword evidence="3" id="KW-1185">Reference proteome</keyword>
<dbReference type="NCBIfam" id="NF006081">
    <property type="entry name" value="PRK08227.1"/>
    <property type="match status" value="1"/>
</dbReference>
<dbReference type="CDD" id="cd00958">
    <property type="entry name" value="DhnA"/>
    <property type="match status" value="1"/>
</dbReference>
<dbReference type="InterPro" id="IPR013785">
    <property type="entry name" value="Aldolase_TIM"/>
</dbReference>
<dbReference type="EC" id="4.2.1.-" evidence="2"/>
<accession>A0A085G1M5</accession>
<dbReference type="PANTHER" id="PTHR47916:SF1">
    <property type="entry name" value="3-HYDROXY-5-PHOSPHONOOXYPENTANE-2,4-DIONE THIOLASE"/>
    <property type="match status" value="1"/>
</dbReference>
<dbReference type="Pfam" id="PF01791">
    <property type="entry name" value="DeoC"/>
    <property type="match status" value="1"/>
</dbReference>
<dbReference type="Proteomes" id="UP000028653">
    <property type="component" value="Unassembled WGS sequence"/>
</dbReference>
<dbReference type="STRING" id="1006004.GBAG_3591"/>
<dbReference type="EC" id="4.1.2.-" evidence="2"/>
<dbReference type="OrthoDB" id="5915071at2"/>
<keyword evidence="2" id="KW-0456">Lyase</keyword>
<sequence length="296" mass="32277">MADLDDIREGKDYGIGRPQENKAFYLKGSGALDWGMQSRLARIFNPDSGRTVMLAFDHGYFQGPTTGLERIDLSIAPLFPETDVLMCTRGILRSVVPPATNKPVVLRASGGNSILSELSRESVAVTMEDALRLNACAVAAQIYIGSEYEHQSINNIIKLVDEGTRYGIPTLAVTGVGKEMARDARYFSLASRIAAEIGAQFVKTYFVEEGFEKVTASCPVPIVIAGGKKLPEQEALDMCFRAIDQGASGVDMGRNIFQSDAPLAMLKAVKKVVHENVSAREAYQFWLDEKHHGGKA</sequence>
<dbReference type="InterPro" id="IPR002915">
    <property type="entry name" value="DeoC/FbaB/LacD_aldolase"/>
</dbReference>
<dbReference type="EMBL" id="JMPI01000063">
    <property type="protein sequence ID" value="KFC77620.1"/>
    <property type="molecule type" value="Genomic_DNA"/>
</dbReference>
<organism evidence="2 3">
    <name type="scientific">Buttiauxella agrestis ATCC 33320</name>
    <dbReference type="NCBI Taxonomy" id="1006004"/>
    <lineage>
        <taxon>Bacteria</taxon>
        <taxon>Pseudomonadati</taxon>
        <taxon>Pseudomonadota</taxon>
        <taxon>Gammaproteobacteria</taxon>
        <taxon>Enterobacterales</taxon>
        <taxon>Enterobacteriaceae</taxon>
        <taxon>Buttiauxella</taxon>
    </lineage>
</organism>
<dbReference type="InterPro" id="IPR041720">
    <property type="entry name" value="FbaB-like"/>
</dbReference>
<dbReference type="SUPFAM" id="SSF51569">
    <property type="entry name" value="Aldolase"/>
    <property type="match status" value="1"/>
</dbReference>
<dbReference type="AlphaFoldDB" id="A0A085G1M5"/>
<dbReference type="PIRSF" id="PIRSF038992">
    <property type="entry name" value="Aldolase_Ia"/>
    <property type="match status" value="1"/>
</dbReference>
<protein>
    <submittedName>
        <fullName evidence="2">Autoinducer 2 (AI-2) aldolase</fullName>
        <ecNumber evidence="2">4.-.-.-</ecNumber>
        <ecNumber evidence="2">4.1.2.-</ecNumber>
        <ecNumber evidence="2">4.2.1.-</ecNumber>
    </submittedName>
</protein>
<proteinExistence type="predicted"/>
<gene>
    <name evidence="2" type="primary">lsrF</name>
    <name evidence="2" type="ORF">GBAG_3591</name>
</gene>
<dbReference type="eggNOG" id="COG1830">
    <property type="taxonomic scope" value="Bacteria"/>
</dbReference>
<reference evidence="2 3" key="1">
    <citation type="submission" date="2014-05" db="EMBL/GenBank/DDBJ databases">
        <title>ATOL: Assembling a taxonomically balanced genome-scale reconstruction of the evolutionary history of the Enterobacteriaceae.</title>
        <authorList>
            <person name="Plunkett G.III."/>
            <person name="Neeno-Eckwall E.C."/>
            <person name="Glasner J.D."/>
            <person name="Perna N.T."/>
        </authorList>
    </citation>
    <scope>NUCLEOTIDE SEQUENCE [LARGE SCALE GENOMIC DNA]</scope>
    <source>
        <strain evidence="2 3">ATCC 33320</strain>
    </source>
</reference>
<evidence type="ECO:0000256" key="1">
    <source>
        <dbReference type="ARBA" id="ARBA00023270"/>
    </source>
</evidence>
<dbReference type="PANTHER" id="PTHR47916">
    <property type="entry name" value="FRUCTOSE-BISPHOSPHATE ALDOLASE CLASS 1"/>
    <property type="match status" value="1"/>
</dbReference>
<evidence type="ECO:0000313" key="2">
    <source>
        <dbReference type="EMBL" id="KFC77620.1"/>
    </source>
</evidence>
<dbReference type="RefSeq" id="WP_034498738.1">
    <property type="nucleotide sequence ID" value="NZ_JMPI01000063.1"/>
</dbReference>
<comment type="caution">
    <text evidence="2">The sequence shown here is derived from an EMBL/GenBank/DDBJ whole genome shotgun (WGS) entry which is preliminary data.</text>
</comment>
<evidence type="ECO:0000313" key="3">
    <source>
        <dbReference type="Proteomes" id="UP000028653"/>
    </source>
</evidence>
<dbReference type="EC" id="4.-.-.-" evidence="2"/>
<dbReference type="InterPro" id="IPR050456">
    <property type="entry name" value="DeoC/FbaB_aldolase"/>
</dbReference>
<name>A0A085G1M5_9ENTR</name>
<dbReference type="SMART" id="SM01133">
    <property type="entry name" value="DeoC"/>
    <property type="match status" value="1"/>
</dbReference>
<keyword evidence="1" id="KW-0704">Schiff base</keyword>